<dbReference type="GO" id="GO:0044010">
    <property type="term" value="P:single-species biofilm formation"/>
    <property type="evidence" value="ECO:0007669"/>
    <property type="project" value="TreeGrafter"/>
</dbReference>
<accession>A0A917T023</accession>
<sequence length="334" mass="35492">MTTPLVSVIIPNYNYGATIGLCVEAAQRQTYQPLEILVVDDCSTDDSVAVARSLGARVVSTGVNGGVAVARNLGAAEASGAILVFVDSDVAMHPDAVANAVAALQADPSVGVVAGTYEPEPLIVNGVVERYRNFHQYYWLEAAAGELHDFVPTAIMAIPAIVYAELGGFLPHLRETEGADFGRRLGARHRMLLSTTVRGKHDNDPTLRVVLRKVFHRTRLHIPFFLDRSRVAQVATSQQSGGCLAAALALATAPAAALLGPIGALVPLAFFTAWCLGERRFFRAALRHRGPGFAVAVVALHYLVNLTTAAGIAVGLAQWAGSARFRRLYTGLAT</sequence>
<gene>
    <name evidence="3" type="ORF">GCM10007977_002200</name>
</gene>
<reference evidence="3" key="1">
    <citation type="journal article" date="2014" name="Int. J. Syst. Evol. Microbiol.">
        <title>Complete genome sequence of Corynebacterium casei LMG S-19264T (=DSM 44701T), isolated from a smear-ripened cheese.</title>
        <authorList>
            <consortium name="US DOE Joint Genome Institute (JGI-PGF)"/>
            <person name="Walter F."/>
            <person name="Albersmeier A."/>
            <person name="Kalinowski J."/>
            <person name="Ruckert C."/>
        </authorList>
    </citation>
    <scope>NUCLEOTIDE SEQUENCE</scope>
    <source>
        <strain evidence="3">JCM 19831</strain>
    </source>
</reference>
<dbReference type="RefSeq" id="WP_190247747.1">
    <property type="nucleotide sequence ID" value="NZ_BMPI01000001.1"/>
</dbReference>
<dbReference type="InterPro" id="IPR029044">
    <property type="entry name" value="Nucleotide-diphossugar_trans"/>
</dbReference>
<evidence type="ECO:0000313" key="3">
    <source>
        <dbReference type="EMBL" id="GGM04526.1"/>
    </source>
</evidence>
<dbReference type="InterPro" id="IPR050834">
    <property type="entry name" value="Glycosyltransf_2"/>
</dbReference>
<feature type="transmembrane region" description="Helical" evidence="1">
    <location>
        <begin position="244"/>
        <end position="271"/>
    </location>
</feature>
<dbReference type="InterPro" id="IPR001173">
    <property type="entry name" value="Glyco_trans_2-like"/>
</dbReference>
<evidence type="ECO:0000259" key="2">
    <source>
        <dbReference type="Pfam" id="PF00535"/>
    </source>
</evidence>
<protein>
    <recommendedName>
        <fullName evidence="2">Glycosyltransferase 2-like domain-containing protein</fullName>
    </recommendedName>
</protein>
<dbReference type="SUPFAM" id="SSF53448">
    <property type="entry name" value="Nucleotide-diphospho-sugar transferases"/>
    <property type="match status" value="1"/>
</dbReference>
<keyword evidence="4" id="KW-1185">Reference proteome</keyword>
<dbReference type="AlphaFoldDB" id="A0A917T023"/>
<dbReference type="CDD" id="cd00761">
    <property type="entry name" value="Glyco_tranf_GTA_type"/>
    <property type="match status" value="1"/>
</dbReference>
<comment type="caution">
    <text evidence="3">The sequence shown here is derived from an EMBL/GenBank/DDBJ whole genome shotgun (WGS) entry which is preliminary data.</text>
</comment>
<dbReference type="EMBL" id="BMPI01000001">
    <property type="protein sequence ID" value="GGM04526.1"/>
    <property type="molecule type" value="Genomic_DNA"/>
</dbReference>
<organism evidence="3 4">
    <name type="scientific">Dactylosporangium sucinum</name>
    <dbReference type="NCBI Taxonomy" id="1424081"/>
    <lineage>
        <taxon>Bacteria</taxon>
        <taxon>Bacillati</taxon>
        <taxon>Actinomycetota</taxon>
        <taxon>Actinomycetes</taxon>
        <taxon>Micromonosporales</taxon>
        <taxon>Micromonosporaceae</taxon>
        <taxon>Dactylosporangium</taxon>
    </lineage>
</organism>
<dbReference type="Gene3D" id="3.90.550.10">
    <property type="entry name" value="Spore Coat Polysaccharide Biosynthesis Protein SpsA, Chain A"/>
    <property type="match status" value="1"/>
</dbReference>
<evidence type="ECO:0000256" key="1">
    <source>
        <dbReference type="SAM" id="Phobius"/>
    </source>
</evidence>
<dbReference type="PANTHER" id="PTHR43685:SF2">
    <property type="entry name" value="GLYCOSYLTRANSFERASE 2-LIKE DOMAIN-CONTAINING PROTEIN"/>
    <property type="match status" value="1"/>
</dbReference>
<keyword evidence="1" id="KW-0472">Membrane</keyword>
<dbReference type="PANTHER" id="PTHR43685">
    <property type="entry name" value="GLYCOSYLTRANSFERASE"/>
    <property type="match status" value="1"/>
</dbReference>
<keyword evidence="1" id="KW-1133">Transmembrane helix</keyword>
<reference evidence="3" key="2">
    <citation type="submission" date="2020-09" db="EMBL/GenBank/DDBJ databases">
        <authorList>
            <person name="Sun Q."/>
            <person name="Ohkuma M."/>
        </authorList>
    </citation>
    <scope>NUCLEOTIDE SEQUENCE</scope>
    <source>
        <strain evidence="3">JCM 19831</strain>
    </source>
</reference>
<name>A0A917T023_9ACTN</name>
<proteinExistence type="predicted"/>
<keyword evidence="1" id="KW-0812">Transmembrane</keyword>
<dbReference type="Proteomes" id="UP000642070">
    <property type="component" value="Unassembled WGS sequence"/>
</dbReference>
<feature type="domain" description="Glycosyltransferase 2-like" evidence="2">
    <location>
        <begin position="7"/>
        <end position="119"/>
    </location>
</feature>
<dbReference type="Pfam" id="PF00535">
    <property type="entry name" value="Glycos_transf_2"/>
    <property type="match status" value="1"/>
</dbReference>
<evidence type="ECO:0000313" key="4">
    <source>
        <dbReference type="Proteomes" id="UP000642070"/>
    </source>
</evidence>
<feature type="transmembrane region" description="Helical" evidence="1">
    <location>
        <begin position="292"/>
        <end position="320"/>
    </location>
</feature>